<dbReference type="SMART" id="SM00267">
    <property type="entry name" value="GGDEF"/>
    <property type="match status" value="1"/>
</dbReference>
<protein>
    <submittedName>
        <fullName evidence="9">Sensor domain-containing diguanylate cyclase</fullName>
    </submittedName>
</protein>
<dbReference type="Pfam" id="PF03924">
    <property type="entry name" value="CHASE"/>
    <property type="match status" value="1"/>
</dbReference>
<evidence type="ECO:0000256" key="3">
    <source>
        <dbReference type="ARBA" id="ARBA00022692"/>
    </source>
</evidence>
<evidence type="ECO:0000256" key="2">
    <source>
        <dbReference type="ARBA" id="ARBA00004370"/>
    </source>
</evidence>
<dbReference type="Proteomes" id="UP001157439">
    <property type="component" value="Unassembled WGS sequence"/>
</dbReference>
<evidence type="ECO:0000256" key="5">
    <source>
        <dbReference type="ARBA" id="ARBA00023136"/>
    </source>
</evidence>
<evidence type="ECO:0000313" key="10">
    <source>
        <dbReference type="Proteomes" id="UP001157439"/>
    </source>
</evidence>
<dbReference type="EMBL" id="BSPO01000003">
    <property type="protein sequence ID" value="GLS84190.1"/>
    <property type="molecule type" value="Genomic_DNA"/>
</dbReference>
<dbReference type="FunFam" id="3.30.70.270:FF:000001">
    <property type="entry name" value="Diguanylate cyclase domain protein"/>
    <property type="match status" value="1"/>
</dbReference>
<gene>
    <name evidence="9" type="ORF">GCM10007894_21670</name>
</gene>
<keyword evidence="4 6" id="KW-1133">Transmembrane helix</keyword>
<feature type="transmembrane region" description="Helical" evidence="6">
    <location>
        <begin position="264"/>
        <end position="286"/>
    </location>
</feature>
<evidence type="ECO:0000259" key="7">
    <source>
        <dbReference type="PROSITE" id="PS50839"/>
    </source>
</evidence>
<dbReference type="InterPro" id="IPR006189">
    <property type="entry name" value="CHASE_dom"/>
</dbReference>
<dbReference type="Gene3D" id="3.30.70.270">
    <property type="match status" value="1"/>
</dbReference>
<proteinExistence type="predicted"/>
<dbReference type="PROSITE" id="PS50839">
    <property type="entry name" value="CHASE"/>
    <property type="match status" value="1"/>
</dbReference>
<comment type="caution">
    <text evidence="9">The sequence shown here is derived from an EMBL/GenBank/DDBJ whole genome shotgun (WGS) entry which is preliminary data.</text>
</comment>
<dbReference type="PANTHER" id="PTHR46663:SF2">
    <property type="entry name" value="GGDEF DOMAIN-CONTAINING PROTEIN"/>
    <property type="match status" value="1"/>
</dbReference>
<evidence type="ECO:0000313" key="9">
    <source>
        <dbReference type="EMBL" id="GLS84190.1"/>
    </source>
</evidence>
<dbReference type="InterPro" id="IPR052163">
    <property type="entry name" value="DGC-Regulatory_Protein"/>
</dbReference>
<feature type="transmembrane region" description="Helical" evidence="6">
    <location>
        <begin position="12"/>
        <end position="33"/>
    </location>
</feature>
<dbReference type="PROSITE" id="PS50887">
    <property type="entry name" value="GGDEF"/>
    <property type="match status" value="1"/>
</dbReference>
<evidence type="ECO:0000259" key="8">
    <source>
        <dbReference type="PROSITE" id="PS50887"/>
    </source>
</evidence>
<feature type="domain" description="CHASE" evidence="7">
    <location>
        <begin position="109"/>
        <end position="249"/>
    </location>
</feature>
<dbReference type="InterPro" id="IPR029787">
    <property type="entry name" value="Nucleotide_cyclase"/>
</dbReference>
<evidence type="ECO:0000256" key="1">
    <source>
        <dbReference type="ARBA" id="ARBA00001946"/>
    </source>
</evidence>
<dbReference type="GO" id="GO:0003824">
    <property type="term" value="F:catalytic activity"/>
    <property type="evidence" value="ECO:0007669"/>
    <property type="project" value="UniProtKB-ARBA"/>
</dbReference>
<evidence type="ECO:0000256" key="4">
    <source>
        <dbReference type="ARBA" id="ARBA00022989"/>
    </source>
</evidence>
<dbReference type="CDD" id="cd01949">
    <property type="entry name" value="GGDEF"/>
    <property type="match status" value="1"/>
</dbReference>
<dbReference type="Pfam" id="PF00990">
    <property type="entry name" value="GGDEF"/>
    <property type="match status" value="1"/>
</dbReference>
<dbReference type="InterPro" id="IPR042240">
    <property type="entry name" value="CHASE_sf"/>
</dbReference>
<name>A0AA37TWP9_9GAMM</name>
<dbReference type="Gene3D" id="3.30.450.350">
    <property type="entry name" value="CHASE domain"/>
    <property type="match status" value="1"/>
</dbReference>
<dbReference type="SUPFAM" id="SSF55073">
    <property type="entry name" value="Nucleotide cyclase"/>
    <property type="match status" value="1"/>
</dbReference>
<dbReference type="SMART" id="SM01079">
    <property type="entry name" value="CHASE"/>
    <property type="match status" value="1"/>
</dbReference>
<reference evidence="9 10" key="1">
    <citation type="journal article" date="2014" name="Int. J. Syst. Evol. Microbiol.">
        <title>Complete genome sequence of Corynebacterium casei LMG S-19264T (=DSM 44701T), isolated from a smear-ripened cheese.</title>
        <authorList>
            <consortium name="US DOE Joint Genome Institute (JGI-PGF)"/>
            <person name="Walter F."/>
            <person name="Albersmeier A."/>
            <person name="Kalinowski J."/>
            <person name="Ruckert C."/>
        </authorList>
    </citation>
    <scope>NUCLEOTIDE SEQUENCE [LARGE SCALE GENOMIC DNA]</scope>
    <source>
        <strain evidence="9 10">NBRC 112785</strain>
    </source>
</reference>
<keyword evidence="3 6" id="KW-0812">Transmembrane</keyword>
<organism evidence="9 10">
    <name type="scientific">Paraferrimonas haliotis</name>
    <dbReference type="NCBI Taxonomy" id="2013866"/>
    <lineage>
        <taxon>Bacteria</taxon>
        <taxon>Pseudomonadati</taxon>
        <taxon>Pseudomonadota</taxon>
        <taxon>Gammaproteobacteria</taxon>
        <taxon>Alteromonadales</taxon>
        <taxon>Ferrimonadaceae</taxon>
        <taxon>Paraferrimonas</taxon>
    </lineage>
</organism>
<dbReference type="NCBIfam" id="TIGR00254">
    <property type="entry name" value="GGDEF"/>
    <property type="match status" value="1"/>
</dbReference>
<dbReference type="InterPro" id="IPR000160">
    <property type="entry name" value="GGDEF_dom"/>
</dbReference>
<keyword evidence="5 6" id="KW-0472">Membrane</keyword>
<dbReference type="GO" id="GO:0016020">
    <property type="term" value="C:membrane"/>
    <property type="evidence" value="ECO:0007669"/>
    <property type="project" value="UniProtKB-SubCell"/>
</dbReference>
<dbReference type="InterPro" id="IPR043128">
    <property type="entry name" value="Rev_trsase/Diguanyl_cyclase"/>
</dbReference>
<dbReference type="PANTHER" id="PTHR46663">
    <property type="entry name" value="DIGUANYLATE CYCLASE DGCT-RELATED"/>
    <property type="match status" value="1"/>
</dbReference>
<comment type="subcellular location">
    <subcellularLocation>
        <location evidence="2">Membrane</location>
    </subcellularLocation>
</comment>
<dbReference type="GO" id="GO:0007165">
    <property type="term" value="P:signal transduction"/>
    <property type="evidence" value="ECO:0007669"/>
    <property type="project" value="UniProtKB-ARBA"/>
</dbReference>
<keyword evidence="10" id="KW-1185">Reference proteome</keyword>
<comment type="cofactor">
    <cofactor evidence="1">
        <name>Mg(2+)</name>
        <dbReference type="ChEBI" id="CHEBI:18420"/>
    </cofactor>
</comment>
<evidence type="ECO:0000256" key="6">
    <source>
        <dbReference type="SAM" id="Phobius"/>
    </source>
</evidence>
<sequence length="459" mass="50929">MKSPIRIIKQYIVPFRVAFIVALGVFIANSFLITVSAERKQEIVEQEVSYRLSDVRARLEQSINASVFLTQGIDALIATQHNLNESQFINIAKAILDREPGIRNISLAPQNVVRYVYPKQGNEAVIGVDLEAIEHQRKAVLAAKESNDIVVAGPIALIQGGEGIISRKPIFQEQQGSLNYWGLVSIVIDTEQLYQQAQLQSAERNLNIAIRGVDGQGSSGAVFYGNPDIFKHNPQLLSVALPSGSWVLAAIPVEGWERATQLHWAFYFGNTIISLIMASVSFFAAASYEKANQLARQDSLTGLPNRLSFDETLEQALDYCHRYQTRGGLIVFDLDKFKPINDQFGHDVGDQVLTVIAKRLSALLRRNDTICRIGGDEFIVLLPNVSADESLERVCEKLIESLCLPITIDGNELQIGVSVGACYFPCAERTNRQLIARADRAMYRAKNAGGNRFEIEFDC</sequence>
<dbReference type="AlphaFoldDB" id="A0AA37TWP9"/>
<feature type="domain" description="GGDEF" evidence="8">
    <location>
        <begin position="325"/>
        <end position="458"/>
    </location>
</feature>
<dbReference type="RefSeq" id="WP_158220713.1">
    <property type="nucleotide sequence ID" value="NZ_BSPO01000003.1"/>
</dbReference>
<accession>A0AA37TWP9</accession>